<dbReference type="EMBL" id="JALIEB010000018">
    <property type="protein sequence ID" value="MCV3273665.1"/>
    <property type="molecule type" value="Genomic_DNA"/>
</dbReference>
<organism evidence="1 2">
    <name type="scientific">Roseobacter sinensis</name>
    <dbReference type="NCBI Taxonomy" id="2931391"/>
    <lineage>
        <taxon>Bacteria</taxon>
        <taxon>Pseudomonadati</taxon>
        <taxon>Pseudomonadota</taxon>
        <taxon>Alphaproteobacteria</taxon>
        <taxon>Rhodobacterales</taxon>
        <taxon>Roseobacteraceae</taxon>
        <taxon>Roseobacter</taxon>
    </lineage>
</organism>
<evidence type="ECO:0000313" key="1">
    <source>
        <dbReference type="EMBL" id="MCV3273665.1"/>
    </source>
</evidence>
<comment type="caution">
    <text evidence="1">The sequence shown here is derived from an EMBL/GenBank/DDBJ whole genome shotgun (WGS) entry which is preliminary data.</text>
</comment>
<keyword evidence="2" id="KW-1185">Reference proteome</keyword>
<dbReference type="Proteomes" id="UP001208690">
    <property type="component" value="Unassembled WGS sequence"/>
</dbReference>
<protein>
    <submittedName>
        <fullName evidence="1">Uncharacterized protein</fullName>
    </submittedName>
</protein>
<proteinExistence type="predicted"/>
<evidence type="ECO:0000313" key="2">
    <source>
        <dbReference type="Proteomes" id="UP001208690"/>
    </source>
</evidence>
<accession>A0ABT3BJE1</accession>
<name>A0ABT3BJE1_9RHOB</name>
<dbReference type="RefSeq" id="WP_263845877.1">
    <property type="nucleotide sequence ID" value="NZ_JALIEB010000018.1"/>
</dbReference>
<sequence>MSVEAPEYYLIDFDWDPHLQWSLSPEAAEAVLDTWVAQMPERAGKLMHFLGTEGFIRSPERFDADELDNLESFIINHCDLYQHPKDQEYYLTDFSFEICKDTAALIGSLCQDRVPELKWSLNRDWNSGTMYQSIGMSSVIDGDHIPLLPLVCDFGREALRTKRKFLGAFRRQRRGFLTKMLLLISYEQEAQA</sequence>
<reference evidence="1 2" key="1">
    <citation type="submission" date="2022-04" db="EMBL/GenBank/DDBJ databases">
        <title>Roseobacter sp. WL0113 is a bacterium isolated from neritic sediment.</title>
        <authorList>
            <person name="Wang L."/>
            <person name="He W."/>
            <person name="Zhang D.-F."/>
        </authorList>
    </citation>
    <scope>NUCLEOTIDE SEQUENCE [LARGE SCALE GENOMIC DNA]</scope>
    <source>
        <strain evidence="1 2">WL0113</strain>
    </source>
</reference>
<gene>
    <name evidence="1" type="ORF">MUB52_19710</name>
</gene>